<gene>
    <name evidence="1" type="ORF">MRATA1EN3_LOCUS21752</name>
</gene>
<evidence type="ECO:0000313" key="1">
    <source>
        <dbReference type="EMBL" id="CAI9710539.1"/>
    </source>
</evidence>
<protein>
    <submittedName>
        <fullName evidence="1">Uncharacterized protein</fullName>
    </submittedName>
</protein>
<evidence type="ECO:0000313" key="2">
    <source>
        <dbReference type="Proteomes" id="UP001162501"/>
    </source>
</evidence>
<proteinExistence type="predicted"/>
<organism evidence="1 2">
    <name type="scientific">Rangifer tarandus platyrhynchus</name>
    <name type="common">Svalbard reindeer</name>
    <dbReference type="NCBI Taxonomy" id="3082113"/>
    <lineage>
        <taxon>Eukaryota</taxon>
        <taxon>Metazoa</taxon>
        <taxon>Chordata</taxon>
        <taxon>Craniata</taxon>
        <taxon>Vertebrata</taxon>
        <taxon>Euteleostomi</taxon>
        <taxon>Mammalia</taxon>
        <taxon>Eutheria</taxon>
        <taxon>Laurasiatheria</taxon>
        <taxon>Artiodactyla</taxon>
        <taxon>Ruminantia</taxon>
        <taxon>Pecora</taxon>
        <taxon>Cervidae</taxon>
        <taxon>Odocoileinae</taxon>
        <taxon>Rangifer</taxon>
    </lineage>
</organism>
<accession>A0ACB0FC68</accession>
<name>A0ACB0FC68_RANTA</name>
<dbReference type="Proteomes" id="UP001162501">
    <property type="component" value="Chromosome 5"/>
</dbReference>
<sequence length="81" mass="7805">MGLLLALSLPARSQGAVSGFGWAPYDSELSPAAPRAAWSLALLAVRSAGGRARLRSSGADAGSSGLGAPEGAALGSAAPLS</sequence>
<reference evidence="1" key="1">
    <citation type="submission" date="2023-05" db="EMBL/GenBank/DDBJ databases">
        <authorList>
            <consortium name="ELIXIR-Norway"/>
        </authorList>
    </citation>
    <scope>NUCLEOTIDE SEQUENCE</scope>
</reference>
<dbReference type="EMBL" id="OX596089">
    <property type="protein sequence ID" value="CAI9710539.1"/>
    <property type="molecule type" value="Genomic_DNA"/>
</dbReference>